<dbReference type="Proteomes" id="UP000241462">
    <property type="component" value="Unassembled WGS sequence"/>
</dbReference>
<dbReference type="PANTHER" id="PTHR13437:SF2">
    <property type="entry name" value="NUCLEOPORIN P58_P45"/>
    <property type="match status" value="1"/>
</dbReference>
<protein>
    <recommendedName>
        <fullName evidence="11">Nucleoporin NUP49/NSP49</fullName>
    </recommendedName>
</protein>
<evidence type="ECO:0000256" key="1">
    <source>
        <dbReference type="ARBA" id="ARBA00004567"/>
    </source>
</evidence>
<keyword evidence="4" id="KW-0653">Protein transport</keyword>
<dbReference type="Pfam" id="PF13634">
    <property type="entry name" value="Nucleoporin_FG"/>
    <property type="match status" value="3"/>
</dbReference>
<feature type="compositionally biased region" description="Low complexity" evidence="8">
    <location>
        <begin position="160"/>
        <end position="176"/>
    </location>
</feature>
<organism evidence="9 10">
    <name type="scientific">Coniella lustricola</name>
    <dbReference type="NCBI Taxonomy" id="2025994"/>
    <lineage>
        <taxon>Eukaryota</taxon>
        <taxon>Fungi</taxon>
        <taxon>Dikarya</taxon>
        <taxon>Ascomycota</taxon>
        <taxon>Pezizomycotina</taxon>
        <taxon>Sordariomycetes</taxon>
        <taxon>Sordariomycetidae</taxon>
        <taxon>Diaporthales</taxon>
        <taxon>Schizoparmaceae</taxon>
        <taxon>Coniella</taxon>
    </lineage>
</organism>
<dbReference type="GO" id="GO:0005643">
    <property type="term" value="C:nuclear pore"/>
    <property type="evidence" value="ECO:0007669"/>
    <property type="project" value="UniProtKB-SubCell"/>
</dbReference>
<dbReference type="PANTHER" id="PTHR13437">
    <property type="entry name" value="NUCLEOPORIN P58/P45 NUCLEOPORIN-LIKE PROTEIN 1"/>
    <property type="match status" value="1"/>
</dbReference>
<dbReference type="AlphaFoldDB" id="A0A2T3ANI7"/>
<feature type="region of interest" description="Disordered" evidence="8">
    <location>
        <begin position="20"/>
        <end position="94"/>
    </location>
</feature>
<dbReference type="InParanoid" id="A0A2T3ANI7"/>
<dbReference type="Pfam" id="PF21121">
    <property type="entry name" value="Nup49_C"/>
    <property type="match status" value="1"/>
</dbReference>
<keyword evidence="5" id="KW-0811">Translocation</keyword>
<dbReference type="FunCoup" id="A0A2T3ANI7">
    <property type="interactions" value="100"/>
</dbReference>
<evidence type="ECO:0000256" key="7">
    <source>
        <dbReference type="ARBA" id="ARBA00023242"/>
    </source>
</evidence>
<feature type="region of interest" description="Disordered" evidence="8">
    <location>
        <begin position="336"/>
        <end position="363"/>
    </location>
</feature>
<dbReference type="InterPro" id="IPR025574">
    <property type="entry name" value="Nucleoporin_FG_rpt"/>
</dbReference>
<dbReference type="GO" id="GO:0017056">
    <property type="term" value="F:structural constituent of nuclear pore"/>
    <property type="evidence" value="ECO:0007669"/>
    <property type="project" value="InterPro"/>
</dbReference>
<feature type="compositionally biased region" description="Polar residues" evidence="8">
    <location>
        <begin position="40"/>
        <end position="54"/>
    </location>
</feature>
<keyword evidence="2" id="KW-0813">Transport</keyword>
<comment type="subcellular location">
    <subcellularLocation>
        <location evidence="1">Nucleus</location>
        <location evidence="1">Nuclear pore complex</location>
    </subcellularLocation>
</comment>
<dbReference type="GO" id="GO:0015031">
    <property type="term" value="P:protein transport"/>
    <property type="evidence" value="ECO:0007669"/>
    <property type="project" value="UniProtKB-KW"/>
</dbReference>
<dbReference type="GO" id="GO:0008139">
    <property type="term" value="F:nuclear localization sequence binding"/>
    <property type="evidence" value="ECO:0007669"/>
    <property type="project" value="InterPro"/>
</dbReference>
<sequence length="470" mass="48683">MSFSRSLSGPAGLSINTGAANTFGNNPSQPPAAGGGLFGNANTMTQPSTGLFGSTQTAAQPAQTTSLFGSTANTTQQQQSQQAGGGLFGSNMATSKPGGLFGGATTATTGGGGLFGSAATNPSQPAQTGSSLFGSTTAQQQSSTGGGLFGQAKPTTSLFGTNTTTNTTNMGAMGNTGNTGGLFGQSAAAAPTNSLFGSSAQQPSIPALGSTMGPQVVPGVRIDLSNLRNTTRFNDLQEDLQKEIAAMDALVQRCIGEKDQLDAFIPQHAKHLESIPQDAEFVSRKYTAVDSALGTDLQTIKQLRDQVKEDYGEIKLSVNAVNNLALPSQYHLSPDFFGSSSRAQQQQGSGSGGAGAGDDSSQATSEDMVNYFLRATDEMDEQVKRLQRTVKEIDTHLGGVEQNIVEQASRLQSSNGALNGGQDDRVMELYHVLRDFEEGIVQVATVVGAAREAVTELQMNEFRGRGLLGL</sequence>
<feature type="compositionally biased region" description="Low complexity" evidence="8">
    <location>
        <begin position="55"/>
        <end position="82"/>
    </location>
</feature>
<dbReference type="GO" id="GO:0051028">
    <property type="term" value="P:mRNA transport"/>
    <property type="evidence" value="ECO:0007669"/>
    <property type="project" value="UniProtKB-KW"/>
</dbReference>
<keyword evidence="3" id="KW-0509">mRNA transport</keyword>
<name>A0A2T3ANI7_9PEZI</name>
<dbReference type="STRING" id="2025994.A0A2T3ANI7"/>
<evidence type="ECO:0000256" key="3">
    <source>
        <dbReference type="ARBA" id="ARBA00022816"/>
    </source>
</evidence>
<evidence type="ECO:0000313" key="10">
    <source>
        <dbReference type="Proteomes" id="UP000241462"/>
    </source>
</evidence>
<keyword evidence="6" id="KW-0906">Nuclear pore complex</keyword>
<evidence type="ECO:0000256" key="2">
    <source>
        <dbReference type="ARBA" id="ARBA00022448"/>
    </source>
</evidence>
<dbReference type="EMBL" id="KZ678372">
    <property type="protein sequence ID" value="PSS05181.1"/>
    <property type="molecule type" value="Genomic_DNA"/>
</dbReference>
<evidence type="ECO:0000256" key="8">
    <source>
        <dbReference type="SAM" id="MobiDB-lite"/>
    </source>
</evidence>
<evidence type="ECO:0000256" key="6">
    <source>
        <dbReference type="ARBA" id="ARBA00023132"/>
    </source>
</evidence>
<keyword evidence="10" id="KW-1185">Reference proteome</keyword>
<reference evidence="9 10" key="1">
    <citation type="journal article" date="2018" name="Mycol. Prog.">
        <title>Coniella lustricola, a new species from submerged detritus.</title>
        <authorList>
            <person name="Raudabaugh D.B."/>
            <person name="Iturriaga T."/>
            <person name="Carver A."/>
            <person name="Mondo S."/>
            <person name="Pangilinan J."/>
            <person name="Lipzen A."/>
            <person name="He G."/>
            <person name="Amirebrahimi M."/>
            <person name="Grigoriev I.V."/>
            <person name="Miller A.N."/>
        </authorList>
    </citation>
    <scope>NUCLEOTIDE SEQUENCE [LARGE SCALE GENOMIC DNA]</scope>
    <source>
        <strain evidence="9 10">B22-T-1</strain>
    </source>
</reference>
<evidence type="ECO:0008006" key="11">
    <source>
        <dbReference type="Google" id="ProtNLM"/>
    </source>
</evidence>
<feature type="compositionally biased region" description="Low complexity" evidence="8">
    <location>
        <begin position="338"/>
        <end position="348"/>
    </location>
</feature>
<feature type="region of interest" description="Disordered" evidence="8">
    <location>
        <begin position="113"/>
        <end position="177"/>
    </location>
</feature>
<evidence type="ECO:0000313" key="9">
    <source>
        <dbReference type="EMBL" id="PSS05181.1"/>
    </source>
</evidence>
<proteinExistence type="predicted"/>
<keyword evidence="7" id="KW-0539">Nucleus</keyword>
<dbReference type="InterPro" id="IPR024882">
    <property type="entry name" value="NUP58/p45/49"/>
</dbReference>
<gene>
    <name evidence="9" type="ORF">BD289DRAFT_501814</name>
</gene>
<evidence type="ECO:0000256" key="5">
    <source>
        <dbReference type="ARBA" id="ARBA00023010"/>
    </source>
</evidence>
<accession>A0A2T3ANI7</accession>
<dbReference type="OrthoDB" id="2538017at2759"/>
<feature type="compositionally biased region" description="Polar residues" evidence="8">
    <location>
        <begin position="121"/>
        <end position="143"/>
    </location>
</feature>
<evidence type="ECO:0000256" key="4">
    <source>
        <dbReference type="ARBA" id="ARBA00022927"/>
    </source>
</evidence>